<feature type="compositionally biased region" description="Basic and acidic residues" evidence="1">
    <location>
        <begin position="443"/>
        <end position="452"/>
    </location>
</feature>
<dbReference type="GO" id="GO:0000964">
    <property type="term" value="P:mitochondrial RNA 5'-end processing"/>
    <property type="evidence" value="ECO:0007669"/>
    <property type="project" value="TreeGrafter"/>
</dbReference>
<accession>A0A2V1EAC2</accession>
<feature type="non-terminal residue" evidence="2">
    <location>
        <position position="1"/>
    </location>
</feature>
<dbReference type="AlphaFoldDB" id="A0A2V1EAC2"/>
<sequence>VVMSLKDAMLQDGHVKGTLAERLQVQSVNAQDLEFKPIDVPIPPIPMLSYGLDRVLFNPGVYRLQDPRSRVYNFDPYLEKIMKVNEFDFSALEEYKTSSQDPDLLAITERLGTKFTGSTSSMSGILQHFHYLLSSHRGLNHDMLSRAFPKPSDKFSKITQAPNAVFLRWKNGVYAIDADKAYDTPNIMSWLGNSLEKLLTVEKDDFERYRKSNPEKAPEELGGRCFHYSSQGNFLMRSQLDAVDPRLPGSGVFDLKTRAVVSIRMDHQQYEKGSGYQLRYDHGQWESFEREFYDMTRATMLKYSLQVRMGRMDGIFVAYHNIERIFGFQYLSLPDLDLVLHGQSDTCLGDQEFKFSIHLLDEALQKAIEKFPEQTLRLHFLTKSGKSEFMYIFAEPVTDAQADEIQATNKALTEQFEREVVGIGRPGSDEQGLQAEWQNIQHRVDEEVKDDNSESIEEAEENEEESEDSEELDEETDTTVEDVKSQKQALGAMTTWATSNGPLAGWTLAIRNRINGKYVSRPEGLAPNDNWSVEYHLNELPEHSVWSLYNKVKDERSKSIGEQRESDEVGLQFYRKMIHKYSAAGRAWRDQQDEIENETGQTVYEPFGPGS</sequence>
<name>A0A2V1EAC2_9PLEO</name>
<gene>
    <name evidence="2" type="ORF">DM02DRAFT_486751</name>
</gene>
<proteinExistence type="predicted"/>
<dbReference type="OrthoDB" id="10249045at2759"/>
<dbReference type="Proteomes" id="UP000244855">
    <property type="component" value="Unassembled WGS sequence"/>
</dbReference>
<dbReference type="EMBL" id="KZ805303">
    <property type="protein sequence ID" value="PVI07578.1"/>
    <property type="molecule type" value="Genomic_DNA"/>
</dbReference>
<feature type="compositionally biased region" description="Acidic residues" evidence="1">
    <location>
        <begin position="453"/>
        <end position="480"/>
    </location>
</feature>
<feature type="region of interest" description="Disordered" evidence="1">
    <location>
        <begin position="443"/>
        <end position="482"/>
    </location>
</feature>
<evidence type="ECO:0000256" key="1">
    <source>
        <dbReference type="SAM" id="MobiDB-lite"/>
    </source>
</evidence>
<dbReference type="InterPro" id="IPR013943">
    <property type="entry name" value="Pet127"/>
</dbReference>
<dbReference type="STRING" id="97972.A0A2V1EAC2"/>
<keyword evidence="3" id="KW-1185">Reference proteome</keyword>
<protein>
    <submittedName>
        <fullName evidence="2">Pet127-domain-containing protein</fullName>
    </submittedName>
</protein>
<organism evidence="2 3">
    <name type="scientific">Periconia macrospinosa</name>
    <dbReference type="NCBI Taxonomy" id="97972"/>
    <lineage>
        <taxon>Eukaryota</taxon>
        <taxon>Fungi</taxon>
        <taxon>Dikarya</taxon>
        <taxon>Ascomycota</taxon>
        <taxon>Pezizomycotina</taxon>
        <taxon>Dothideomycetes</taxon>
        <taxon>Pleosporomycetidae</taxon>
        <taxon>Pleosporales</taxon>
        <taxon>Massarineae</taxon>
        <taxon>Periconiaceae</taxon>
        <taxon>Periconia</taxon>
    </lineage>
</organism>
<evidence type="ECO:0000313" key="3">
    <source>
        <dbReference type="Proteomes" id="UP000244855"/>
    </source>
</evidence>
<dbReference type="PANTHER" id="PTHR31014">
    <property type="entry name" value="MITOCHONDRIAL TRANSLATION SYSTEM COMPONENT PET127-RELATED"/>
    <property type="match status" value="1"/>
</dbReference>
<dbReference type="PANTHER" id="PTHR31014:SF0">
    <property type="entry name" value="MITOCHONDRIAL TRANSLATION SYSTEM COMPONENT PET127-RELATED"/>
    <property type="match status" value="1"/>
</dbReference>
<evidence type="ECO:0000313" key="2">
    <source>
        <dbReference type="EMBL" id="PVI07578.1"/>
    </source>
</evidence>
<dbReference type="Pfam" id="PF08634">
    <property type="entry name" value="Pet127"/>
    <property type="match status" value="1"/>
</dbReference>
<feature type="non-terminal residue" evidence="2">
    <location>
        <position position="611"/>
    </location>
</feature>
<dbReference type="GO" id="GO:0005740">
    <property type="term" value="C:mitochondrial envelope"/>
    <property type="evidence" value="ECO:0007669"/>
    <property type="project" value="TreeGrafter"/>
</dbReference>
<reference evidence="2 3" key="1">
    <citation type="journal article" date="2018" name="Sci. Rep.">
        <title>Comparative genomics provides insights into the lifestyle and reveals functional heterogeneity of dark septate endophytic fungi.</title>
        <authorList>
            <person name="Knapp D.G."/>
            <person name="Nemeth J.B."/>
            <person name="Barry K."/>
            <person name="Hainaut M."/>
            <person name="Henrissat B."/>
            <person name="Johnson J."/>
            <person name="Kuo A."/>
            <person name="Lim J.H.P."/>
            <person name="Lipzen A."/>
            <person name="Nolan M."/>
            <person name="Ohm R.A."/>
            <person name="Tamas L."/>
            <person name="Grigoriev I.V."/>
            <person name="Spatafora J.W."/>
            <person name="Nagy L.G."/>
            <person name="Kovacs G.M."/>
        </authorList>
    </citation>
    <scope>NUCLEOTIDE SEQUENCE [LARGE SCALE GENOMIC DNA]</scope>
    <source>
        <strain evidence="2 3">DSE2036</strain>
    </source>
</reference>